<evidence type="ECO:0000256" key="1">
    <source>
        <dbReference type="SAM" id="MobiDB-lite"/>
    </source>
</evidence>
<name>A0A5C3KGJ8_COPMA</name>
<organism evidence="2 3">
    <name type="scientific">Coprinopsis marcescibilis</name>
    <name type="common">Agaric fungus</name>
    <name type="synonym">Psathyrella marcescibilis</name>
    <dbReference type="NCBI Taxonomy" id="230819"/>
    <lineage>
        <taxon>Eukaryota</taxon>
        <taxon>Fungi</taxon>
        <taxon>Dikarya</taxon>
        <taxon>Basidiomycota</taxon>
        <taxon>Agaricomycotina</taxon>
        <taxon>Agaricomycetes</taxon>
        <taxon>Agaricomycetidae</taxon>
        <taxon>Agaricales</taxon>
        <taxon>Agaricineae</taxon>
        <taxon>Psathyrellaceae</taxon>
        <taxon>Coprinopsis</taxon>
    </lineage>
</organism>
<protein>
    <submittedName>
        <fullName evidence="2">Uncharacterized protein</fullName>
    </submittedName>
</protein>
<evidence type="ECO:0000313" key="2">
    <source>
        <dbReference type="EMBL" id="TFK18793.1"/>
    </source>
</evidence>
<reference evidence="2 3" key="1">
    <citation type="journal article" date="2019" name="Nat. Ecol. Evol.">
        <title>Megaphylogeny resolves global patterns of mushroom evolution.</title>
        <authorList>
            <person name="Varga T."/>
            <person name="Krizsan K."/>
            <person name="Foldi C."/>
            <person name="Dima B."/>
            <person name="Sanchez-Garcia M."/>
            <person name="Sanchez-Ramirez S."/>
            <person name="Szollosi G.J."/>
            <person name="Szarkandi J.G."/>
            <person name="Papp V."/>
            <person name="Albert L."/>
            <person name="Andreopoulos W."/>
            <person name="Angelini C."/>
            <person name="Antonin V."/>
            <person name="Barry K.W."/>
            <person name="Bougher N.L."/>
            <person name="Buchanan P."/>
            <person name="Buyck B."/>
            <person name="Bense V."/>
            <person name="Catcheside P."/>
            <person name="Chovatia M."/>
            <person name="Cooper J."/>
            <person name="Damon W."/>
            <person name="Desjardin D."/>
            <person name="Finy P."/>
            <person name="Geml J."/>
            <person name="Haridas S."/>
            <person name="Hughes K."/>
            <person name="Justo A."/>
            <person name="Karasinski D."/>
            <person name="Kautmanova I."/>
            <person name="Kiss B."/>
            <person name="Kocsube S."/>
            <person name="Kotiranta H."/>
            <person name="LaButti K.M."/>
            <person name="Lechner B.E."/>
            <person name="Liimatainen K."/>
            <person name="Lipzen A."/>
            <person name="Lukacs Z."/>
            <person name="Mihaltcheva S."/>
            <person name="Morgado L.N."/>
            <person name="Niskanen T."/>
            <person name="Noordeloos M.E."/>
            <person name="Ohm R.A."/>
            <person name="Ortiz-Santana B."/>
            <person name="Ovrebo C."/>
            <person name="Racz N."/>
            <person name="Riley R."/>
            <person name="Savchenko A."/>
            <person name="Shiryaev A."/>
            <person name="Soop K."/>
            <person name="Spirin V."/>
            <person name="Szebenyi C."/>
            <person name="Tomsovsky M."/>
            <person name="Tulloss R.E."/>
            <person name="Uehling J."/>
            <person name="Grigoriev I.V."/>
            <person name="Vagvolgyi C."/>
            <person name="Papp T."/>
            <person name="Martin F.M."/>
            <person name="Miettinen O."/>
            <person name="Hibbett D.S."/>
            <person name="Nagy L.G."/>
        </authorList>
    </citation>
    <scope>NUCLEOTIDE SEQUENCE [LARGE SCALE GENOMIC DNA]</scope>
    <source>
        <strain evidence="2 3">CBS 121175</strain>
    </source>
</reference>
<gene>
    <name evidence="2" type="ORF">FA15DRAFT_709548</name>
</gene>
<dbReference type="EMBL" id="ML210378">
    <property type="protein sequence ID" value="TFK18793.1"/>
    <property type="molecule type" value="Genomic_DNA"/>
</dbReference>
<dbReference type="AlphaFoldDB" id="A0A5C3KGJ8"/>
<dbReference type="OrthoDB" id="3069879at2759"/>
<feature type="region of interest" description="Disordered" evidence="1">
    <location>
        <begin position="171"/>
        <end position="205"/>
    </location>
</feature>
<feature type="compositionally biased region" description="Basic and acidic residues" evidence="1">
    <location>
        <begin position="353"/>
        <end position="372"/>
    </location>
</feature>
<evidence type="ECO:0000313" key="3">
    <source>
        <dbReference type="Proteomes" id="UP000307440"/>
    </source>
</evidence>
<dbReference type="Proteomes" id="UP000307440">
    <property type="component" value="Unassembled WGS sequence"/>
</dbReference>
<proteinExistence type="predicted"/>
<keyword evidence="3" id="KW-1185">Reference proteome</keyword>
<accession>A0A5C3KGJ8</accession>
<sequence>MGKIENATQAAKALQNITNKPFSAQTMHQNLKKADCPPSPAPNVQQLLAIYKAQTPPTHPGDANPDLMMSRPSDCLTLGATLTVLISKDHDYQVTNPKVYYYHSDLEVWLFEGRIKEECSNKSELFWAQKATNTLITAITLAESTLPTSLPLSPSSLALLGAPLQHRHASGQSVASGHSGYSTGPPPSTSSAGAELGDGRSGVSSPDQMRTHLILVLQISSQLANGIFSKDSLLQYVQYKEWKLVAYHWKQESSSIKKSYPSLTTSVVRELFVSQPHFYSKWVTKFEALPSFPTLLAWYERAPNATSPTDFEAWGMVRNEYSFTHLNARLITLGAQWSGSKFLGVGPPLAESSKCKPDVESPEKKEKKKETM</sequence>
<feature type="region of interest" description="Disordered" evidence="1">
    <location>
        <begin position="349"/>
        <end position="372"/>
    </location>
</feature>